<reference evidence="2 3" key="1">
    <citation type="journal article" date="2016" name="Nat. Commun.">
        <title>Thousands of microbial genomes shed light on interconnected biogeochemical processes in an aquifer system.</title>
        <authorList>
            <person name="Anantharaman K."/>
            <person name="Brown C.T."/>
            <person name="Hug L.A."/>
            <person name="Sharon I."/>
            <person name="Castelle C.J."/>
            <person name="Probst A.J."/>
            <person name="Thomas B.C."/>
            <person name="Singh A."/>
            <person name="Wilkins M.J."/>
            <person name="Karaoz U."/>
            <person name="Brodie E.L."/>
            <person name="Williams K.H."/>
            <person name="Hubbard S.S."/>
            <person name="Banfield J.F."/>
        </authorList>
    </citation>
    <scope>NUCLEOTIDE SEQUENCE [LARGE SCALE GENOMIC DNA]</scope>
</reference>
<organism evidence="2 3">
    <name type="scientific">Candidatus Blackburnbacteria bacterium RIFCSPHIGHO2_12_FULL_41_13b</name>
    <dbReference type="NCBI Taxonomy" id="1797517"/>
    <lineage>
        <taxon>Bacteria</taxon>
        <taxon>Candidatus Blackburniibacteriota</taxon>
    </lineage>
</organism>
<feature type="region of interest" description="Disordered" evidence="1">
    <location>
        <begin position="1"/>
        <end position="21"/>
    </location>
</feature>
<sequence>MTVGETTREARMEGRLGTNKTEAGKEMALIDNWKLEAGIIELMNKADLVVDSERPVAETVQELQLVFEAVLGRRAVGSERR</sequence>
<proteinExistence type="predicted"/>
<protein>
    <submittedName>
        <fullName evidence="2">Uncharacterized protein</fullName>
    </submittedName>
</protein>
<evidence type="ECO:0000256" key="1">
    <source>
        <dbReference type="SAM" id="MobiDB-lite"/>
    </source>
</evidence>
<dbReference type="Proteomes" id="UP000178272">
    <property type="component" value="Unassembled WGS sequence"/>
</dbReference>
<comment type="caution">
    <text evidence="2">The sequence shown here is derived from an EMBL/GenBank/DDBJ whole genome shotgun (WGS) entry which is preliminary data.</text>
</comment>
<dbReference type="AlphaFoldDB" id="A0A1G1V5X8"/>
<dbReference type="STRING" id="1797517.A3F61_01150"/>
<evidence type="ECO:0000313" key="2">
    <source>
        <dbReference type="EMBL" id="OGY10652.1"/>
    </source>
</evidence>
<evidence type="ECO:0000313" key="3">
    <source>
        <dbReference type="Proteomes" id="UP000178272"/>
    </source>
</evidence>
<dbReference type="EMBL" id="MHCA01000052">
    <property type="protein sequence ID" value="OGY10652.1"/>
    <property type="molecule type" value="Genomic_DNA"/>
</dbReference>
<accession>A0A1G1V5X8</accession>
<name>A0A1G1V5X8_9BACT</name>
<gene>
    <name evidence="2" type="ORF">A3F61_01150</name>
</gene>
<feature type="compositionally biased region" description="Basic and acidic residues" evidence="1">
    <location>
        <begin position="1"/>
        <end position="14"/>
    </location>
</feature>